<protein>
    <submittedName>
        <fullName evidence="2 4">Uncharacterized protein</fullName>
    </submittedName>
</protein>
<keyword evidence="3" id="KW-1185">Reference proteome</keyword>
<feature type="compositionally biased region" description="Basic and acidic residues" evidence="1">
    <location>
        <begin position="267"/>
        <end position="281"/>
    </location>
</feature>
<dbReference type="Proteomes" id="UP000274429">
    <property type="component" value="Unassembled WGS sequence"/>
</dbReference>
<dbReference type="AlphaFoldDB" id="A0A0R3X615"/>
<gene>
    <name evidence="2" type="ORF">TTAC_LOCUS8918</name>
</gene>
<dbReference type="OrthoDB" id="6264198at2759"/>
<sequence>MTFEDDSTRSLREHSMDSRVSDNGSRRGSRGSVISTHKFNATEAGGEMKAEQCAFDLTNSSIHKVCQMIPMVVQILLDILETRIPPIHNLRAGLKDKTTAEIAAMTENIRRNSAAGLGFAKQALEEHSTGTLLQVLRCYLMNNYPSLFEPTYQLCKLSSIFLYIPCIPTDNKRYFAIEEVAKVCEKMTTRRVMLLSLIMRKLHLWVEKQIAFEVTNNPNVSAEKIAHDAYSVLADLFVDCLIRVPTRIQMSLLDTGINIEEVESILETHEVEEPEKSSREESEAESDGSIYSATQYLKKQKSREYYKRLAMNIKLAKENARREAEKATAKMTQKPMTTTKGNLDINDFKAVPEAHSRPEIMSIQESVEVQEILLISDNASPKEPSCSQLPCKGPSIRITDAANNECGRICLDKEISWSVLMLLISAIGIDFWHKVALDVLTTKQHREKMRKGRGRKWRKFADLALLQMKK</sequence>
<feature type="compositionally biased region" description="Basic and acidic residues" evidence="1">
    <location>
        <begin position="1"/>
        <end position="20"/>
    </location>
</feature>
<proteinExistence type="predicted"/>
<evidence type="ECO:0000256" key="1">
    <source>
        <dbReference type="SAM" id="MobiDB-lite"/>
    </source>
</evidence>
<reference evidence="2 3" key="2">
    <citation type="submission" date="2018-11" db="EMBL/GenBank/DDBJ databases">
        <authorList>
            <consortium name="Pathogen Informatics"/>
        </authorList>
    </citation>
    <scope>NUCLEOTIDE SEQUENCE [LARGE SCALE GENOMIC DNA]</scope>
</reference>
<dbReference type="EMBL" id="UYWX01020627">
    <property type="protein sequence ID" value="VDM33604.1"/>
    <property type="molecule type" value="Genomic_DNA"/>
</dbReference>
<name>A0A0R3X615_HYDTA</name>
<feature type="region of interest" description="Disordered" evidence="1">
    <location>
        <begin position="267"/>
        <end position="290"/>
    </location>
</feature>
<organism evidence="4">
    <name type="scientific">Hydatigena taeniaeformis</name>
    <name type="common">Feline tapeworm</name>
    <name type="synonym">Taenia taeniaeformis</name>
    <dbReference type="NCBI Taxonomy" id="6205"/>
    <lineage>
        <taxon>Eukaryota</taxon>
        <taxon>Metazoa</taxon>
        <taxon>Spiralia</taxon>
        <taxon>Lophotrochozoa</taxon>
        <taxon>Platyhelminthes</taxon>
        <taxon>Cestoda</taxon>
        <taxon>Eucestoda</taxon>
        <taxon>Cyclophyllidea</taxon>
        <taxon>Taeniidae</taxon>
        <taxon>Hydatigera</taxon>
    </lineage>
</organism>
<evidence type="ECO:0000313" key="3">
    <source>
        <dbReference type="Proteomes" id="UP000274429"/>
    </source>
</evidence>
<feature type="region of interest" description="Disordered" evidence="1">
    <location>
        <begin position="1"/>
        <end position="35"/>
    </location>
</feature>
<evidence type="ECO:0000313" key="2">
    <source>
        <dbReference type="EMBL" id="VDM33604.1"/>
    </source>
</evidence>
<evidence type="ECO:0000313" key="4">
    <source>
        <dbReference type="WBParaSite" id="TTAC_0000893301-mRNA-1"/>
    </source>
</evidence>
<reference evidence="4" key="1">
    <citation type="submission" date="2017-02" db="UniProtKB">
        <authorList>
            <consortium name="WormBaseParasite"/>
        </authorList>
    </citation>
    <scope>IDENTIFICATION</scope>
</reference>
<accession>A0A0R3X615</accession>
<dbReference type="WBParaSite" id="TTAC_0000893301-mRNA-1">
    <property type="protein sequence ID" value="TTAC_0000893301-mRNA-1"/>
    <property type="gene ID" value="TTAC_0000893301"/>
</dbReference>